<evidence type="ECO:0000313" key="3">
    <source>
        <dbReference type="EMBL" id="MBB3954158.1"/>
    </source>
</evidence>
<evidence type="ECO:0000313" key="4">
    <source>
        <dbReference type="Proteomes" id="UP000548867"/>
    </source>
</evidence>
<reference evidence="3 4" key="1">
    <citation type="submission" date="2020-08" db="EMBL/GenBank/DDBJ databases">
        <title>Genomic Encyclopedia of Type Strains, Phase IV (KMG-IV): sequencing the most valuable type-strain genomes for metagenomic binning, comparative biology and taxonomic classification.</title>
        <authorList>
            <person name="Goeker M."/>
        </authorList>
    </citation>
    <scope>NUCLEOTIDE SEQUENCE [LARGE SCALE GENOMIC DNA]</scope>
    <source>
        <strain evidence="3 4">DSM 27057</strain>
    </source>
</reference>
<dbReference type="Pfam" id="PF12697">
    <property type="entry name" value="Abhydrolase_6"/>
    <property type="match status" value="1"/>
</dbReference>
<dbReference type="AlphaFoldDB" id="A0A7W6CGY5"/>
<evidence type="ECO:0000259" key="2">
    <source>
        <dbReference type="Pfam" id="PF12697"/>
    </source>
</evidence>
<gene>
    <name evidence="3" type="ORF">GGR38_001085</name>
</gene>
<name>A0A7W6CGY5_9SPHN</name>
<accession>A0A7W6CGY5</accession>
<dbReference type="Gene3D" id="3.40.50.1820">
    <property type="entry name" value="alpha/beta hydrolase"/>
    <property type="match status" value="1"/>
</dbReference>
<sequence>MSGQMSGALLSRRAMIASGAALGVGAALPALAAPVSTVFEIEAAGGRKVSITQWRPAHPVGTILFSHGAASSPRFYEAMIGPMVAAGWHVLAPLHVDSREHPDTAKFAGLASWKARLEDFAALTAHIGHRPYVAVGHSYGGLTALVLGGAQSVAPQGWSGPQSDGKAKAVIAFSPPAAIPVLITREGYGKLSVPALVQTGTLDLVPGMTAADPDGWKVHLDAYEAAAPEGHRYGLVLSDVSHYFGGLICDYAQKGPPALQGLKDANRIAGLFLGAYGQGDKRALTALDRAVSPDLPVRLMKK</sequence>
<dbReference type="EMBL" id="JACIDX010000003">
    <property type="protein sequence ID" value="MBB3954158.1"/>
    <property type="molecule type" value="Genomic_DNA"/>
</dbReference>
<proteinExistence type="predicted"/>
<comment type="caution">
    <text evidence="3">The sequence shown here is derived from an EMBL/GenBank/DDBJ whole genome shotgun (WGS) entry which is preliminary data.</text>
</comment>
<dbReference type="SUPFAM" id="SSF53474">
    <property type="entry name" value="alpha/beta-Hydrolases"/>
    <property type="match status" value="1"/>
</dbReference>
<dbReference type="InterPro" id="IPR029058">
    <property type="entry name" value="AB_hydrolase_fold"/>
</dbReference>
<dbReference type="PROSITE" id="PS51318">
    <property type="entry name" value="TAT"/>
    <property type="match status" value="1"/>
</dbReference>
<dbReference type="InterPro" id="IPR006311">
    <property type="entry name" value="TAT_signal"/>
</dbReference>
<feature type="chain" id="PRO_5030898244" evidence="1">
    <location>
        <begin position="33"/>
        <end position="302"/>
    </location>
</feature>
<keyword evidence="1" id="KW-0732">Signal</keyword>
<protein>
    <submittedName>
        <fullName evidence="3">Pimeloyl-ACP methyl ester carboxylesterase</fullName>
    </submittedName>
</protein>
<evidence type="ECO:0000256" key="1">
    <source>
        <dbReference type="SAM" id="SignalP"/>
    </source>
</evidence>
<organism evidence="3 4">
    <name type="scientific">Novosphingobium sediminicola</name>
    <dbReference type="NCBI Taxonomy" id="563162"/>
    <lineage>
        <taxon>Bacteria</taxon>
        <taxon>Pseudomonadati</taxon>
        <taxon>Pseudomonadota</taxon>
        <taxon>Alphaproteobacteria</taxon>
        <taxon>Sphingomonadales</taxon>
        <taxon>Sphingomonadaceae</taxon>
        <taxon>Novosphingobium</taxon>
    </lineage>
</organism>
<feature type="domain" description="AB hydrolase-1" evidence="2">
    <location>
        <begin position="63"/>
        <end position="228"/>
    </location>
</feature>
<keyword evidence="4" id="KW-1185">Reference proteome</keyword>
<feature type="signal peptide" evidence="1">
    <location>
        <begin position="1"/>
        <end position="32"/>
    </location>
</feature>
<dbReference type="InterPro" id="IPR000073">
    <property type="entry name" value="AB_hydrolase_1"/>
</dbReference>
<dbReference type="Proteomes" id="UP000548867">
    <property type="component" value="Unassembled WGS sequence"/>
</dbReference>